<dbReference type="HOGENOM" id="CLU_026974_11_1_3"/>
<keyword evidence="4" id="KW-0574">Periplasm</keyword>
<evidence type="ECO:0000256" key="1">
    <source>
        <dbReference type="ARBA" id="ARBA00004418"/>
    </source>
</evidence>
<dbReference type="GO" id="GO:0019808">
    <property type="term" value="F:polyamine binding"/>
    <property type="evidence" value="ECO:0007669"/>
    <property type="project" value="InterPro"/>
</dbReference>
<dbReference type="PRINTS" id="PR00909">
    <property type="entry name" value="SPERMDNBNDNG"/>
</dbReference>
<comment type="subcellular location">
    <subcellularLocation>
        <location evidence="1">Periplasm</location>
    </subcellularLocation>
</comment>
<dbReference type="PANTHER" id="PTHR30222">
    <property type="entry name" value="SPERMIDINE/PUTRESCINE-BINDING PERIPLASMIC PROTEIN"/>
    <property type="match status" value="1"/>
</dbReference>
<proteinExistence type="predicted"/>
<dbReference type="PROSITE" id="PS51257">
    <property type="entry name" value="PROKAR_LIPOPROTEIN"/>
    <property type="match status" value="1"/>
</dbReference>
<evidence type="ECO:0000313" key="5">
    <source>
        <dbReference type="EMBL" id="AFY88427.1"/>
    </source>
</evidence>
<gene>
    <name evidence="5" type="ORF">Chro_2960</name>
</gene>
<protein>
    <submittedName>
        <fullName evidence="5">Extracellular solute-binding protein family 1</fullName>
    </submittedName>
</protein>
<dbReference type="SUPFAM" id="SSF53850">
    <property type="entry name" value="Periplasmic binding protein-like II"/>
    <property type="match status" value="1"/>
</dbReference>
<dbReference type="PANTHER" id="PTHR30222:SF17">
    <property type="entry name" value="SPERMIDINE_PUTRESCINE-BINDING PERIPLASMIC PROTEIN"/>
    <property type="match status" value="1"/>
</dbReference>
<dbReference type="AlphaFoldDB" id="K9U023"/>
<evidence type="ECO:0000256" key="2">
    <source>
        <dbReference type="ARBA" id="ARBA00022448"/>
    </source>
</evidence>
<keyword evidence="6" id="KW-1185">Reference proteome</keyword>
<evidence type="ECO:0000256" key="3">
    <source>
        <dbReference type="ARBA" id="ARBA00022729"/>
    </source>
</evidence>
<dbReference type="eggNOG" id="COG0687">
    <property type="taxonomic scope" value="Bacteria"/>
</dbReference>
<dbReference type="STRING" id="251229.Chro_2960"/>
<dbReference type="RefSeq" id="WP_015154974.1">
    <property type="nucleotide sequence ID" value="NC_019695.1"/>
</dbReference>
<keyword evidence="2" id="KW-0813">Transport</keyword>
<dbReference type="InterPro" id="IPR001188">
    <property type="entry name" value="Sperm_putr-bd"/>
</dbReference>
<dbReference type="Proteomes" id="UP000010384">
    <property type="component" value="Chromosome"/>
</dbReference>
<evidence type="ECO:0000313" key="6">
    <source>
        <dbReference type="Proteomes" id="UP000010384"/>
    </source>
</evidence>
<dbReference type="EMBL" id="CP003597">
    <property type="protein sequence ID" value="AFY88427.1"/>
    <property type="molecule type" value="Genomic_DNA"/>
</dbReference>
<name>K9U023_CHRTP</name>
<organism evidence="5 6">
    <name type="scientific">Chroococcidiopsis thermalis (strain PCC 7203)</name>
    <dbReference type="NCBI Taxonomy" id="251229"/>
    <lineage>
        <taxon>Bacteria</taxon>
        <taxon>Bacillati</taxon>
        <taxon>Cyanobacteriota</taxon>
        <taxon>Cyanophyceae</taxon>
        <taxon>Chroococcidiopsidales</taxon>
        <taxon>Chroococcidiopsidaceae</taxon>
        <taxon>Chroococcidiopsis</taxon>
    </lineage>
</organism>
<dbReference type="Pfam" id="PF13343">
    <property type="entry name" value="SBP_bac_6"/>
    <property type="match status" value="1"/>
</dbReference>
<dbReference type="OrthoDB" id="503789at2"/>
<keyword evidence="3" id="KW-0732">Signal</keyword>
<dbReference type="KEGG" id="cthe:Chro_2960"/>
<dbReference type="InParanoid" id="K9U023"/>
<evidence type="ECO:0000256" key="4">
    <source>
        <dbReference type="ARBA" id="ARBA00022764"/>
    </source>
</evidence>
<dbReference type="GO" id="GO:0015846">
    <property type="term" value="P:polyamine transport"/>
    <property type="evidence" value="ECO:0007669"/>
    <property type="project" value="InterPro"/>
</dbReference>
<dbReference type="Gene3D" id="3.40.190.10">
    <property type="entry name" value="Periplasmic binding protein-like II"/>
    <property type="match status" value="2"/>
</dbReference>
<dbReference type="PATRIC" id="fig|251229.3.peg.3455"/>
<accession>K9U023</accession>
<dbReference type="GO" id="GO:0042597">
    <property type="term" value="C:periplasmic space"/>
    <property type="evidence" value="ECO:0007669"/>
    <property type="project" value="UniProtKB-SubCell"/>
</dbReference>
<reference evidence="5 6" key="1">
    <citation type="submission" date="2012-06" db="EMBL/GenBank/DDBJ databases">
        <title>Finished chromosome of genome of Chroococcidiopsis thermalis PCC 7203.</title>
        <authorList>
            <consortium name="US DOE Joint Genome Institute"/>
            <person name="Gugger M."/>
            <person name="Coursin T."/>
            <person name="Rippka R."/>
            <person name="Tandeau De Marsac N."/>
            <person name="Huntemann M."/>
            <person name="Wei C.-L."/>
            <person name="Han J."/>
            <person name="Detter J.C."/>
            <person name="Han C."/>
            <person name="Tapia R."/>
            <person name="Davenport K."/>
            <person name="Daligault H."/>
            <person name="Erkkila T."/>
            <person name="Gu W."/>
            <person name="Munk A.C.C."/>
            <person name="Teshima H."/>
            <person name="Xu Y."/>
            <person name="Chain P."/>
            <person name="Chen A."/>
            <person name="Krypides N."/>
            <person name="Mavromatis K."/>
            <person name="Markowitz V."/>
            <person name="Szeto E."/>
            <person name="Ivanova N."/>
            <person name="Mikhailova N."/>
            <person name="Ovchinnikova G."/>
            <person name="Pagani I."/>
            <person name="Pati A."/>
            <person name="Goodwin L."/>
            <person name="Peters L."/>
            <person name="Pitluck S."/>
            <person name="Woyke T."/>
            <person name="Kerfeld C."/>
        </authorList>
    </citation>
    <scope>NUCLEOTIDE SEQUENCE [LARGE SCALE GENOMIC DNA]</scope>
    <source>
        <strain evidence="5 6">PCC 7203</strain>
    </source>
</reference>
<sequence>MDRRSFLFSTGTLLLSQLLAGCNTQERAKLRVQLLKGSLPNQVLQKFRTKMQQTASLEFASVEQLSSLFDRLQSWQQNNQKPIEEDWRSQLPLPSWLKPQNPNPANLVTVGDYWLAAAIRQNLIQPLDPTQLSQWSQLPNRWQELVRRNQAGQFDAKGDVWAAPYRWGYTVIAYNRDKFQSLNWKPQDWGDLWREELRDRISLPNHPREVIGLTLKYLGKSYNTENPSQVPDLTVQLNRLQPQVKLYSSDTYLQPLILGDTWLAVGWSNDIIPVMQRHRQIAAIIPQSGTSLWADLWANPIQANSDRALEYQWIDFCWQPQIARQILLFGRTNSPIPFQIDPENIQAELRPLLVPNDNILDKSEFLRPLTPDAIQQHQALWQEMRGQGAGSREQGKES</sequence>